<dbReference type="EMBL" id="JAIWYP010000009">
    <property type="protein sequence ID" value="KAH3769093.1"/>
    <property type="molecule type" value="Genomic_DNA"/>
</dbReference>
<keyword evidence="2" id="KW-1185">Reference proteome</keyword>
<proteinExistence type="predicted"/>
<organism evidence="1 2">
    <name type="scientific">Dreissena polymorpha</name>
    <name type="common">Zebra mussel</name>
    <name type="synonym">Mytilus polymorpha</name>
    <dbReference type="NCBI Taxonomy" id="45954"/>
    <lineage>
        <taxon>Eukaryota</taxon>
        <taxon>Metazoa</taxon>
        <taxon>Spiralia</taxon>
        <taxon>Lophotrochozoa</taxon>
        <taxon>Mollusca</taxon>
        <taxon>Bivalvia</taxon>
        <taxon>Autobranchia</taxon>
        <taxon>Heteroconchia</taxon>
        <taxon>Euheterodonta</taxon>
        <taxon>Imparidentia</taxon>
        <taxon>Neoheterodontei</taxon>
        <taxon>Myida</taxon>
        <taxon>Dreissenoidea</taxon>
        <taxon>Dreissenidae</taxon>
        <taxon>Dreissena</taxon>
    </lineage>
</organism>
<evidence type="ECO:0000313" key="1">
    <source>
        <dbReference type="EMBL" id="KAH3769093.1"/>
    </source>
</evidence>
<sequence>MALEKQSCDLPLDLRREEISVRECCKIMSKDDTSLLKQTLNEYRNEITDDKVTPITKMIREVCEMETLTEINTKSIEPEVTYMEYISPSRSKPTYWNNLGSCKNR</sequence>
<name>A0A9D4DXN1_DREPO</name>
<reference evidence="1" key="1">
    <citation type="journal article" date="2019" name="bioRxiv">
        <title>The Genome of the Zebra Mussel, Dreissena polymorpha: A Resource for Invasive Species Research.</title>
        <authorList>
            <person name="McCartney M.A."/>
            <person name="Auch B."/>
            <person name="Kono T."/>
            <person name="Mallez S."/>
            <person name="Zhang Y."/>
            <person name="Obille A."/>
            <person name="Becker A."/>
            <person name="Abrahante J.E."/>
            <person name="Garbe J."/>
            <person name="Badalamenti J.P."/>
            <person name="Herman A."/>
            <person name="Mangelson H."/>
            <person name="Liachko I."/>
            <person name="Sullivan S."/>
            <person name="Sone E.D."/>
            <person name="Koren S."/>
            <person name="Silverstein K.A.T."/>
            <person name="Beckman K.B."/>
            <person name="Gohl D.M."/>
        </authorList>
    </citation>
    <scope>NUCLEOTIDE SEQUENCE</scope>
    <source>
        <strain evidence="1">Duluth1</strain>
        <tissue evidence="1">Whole animal</tissue>
    </source>
</reference>
<evidence type="ECO:0000313" key="2">
    <source>
        <dbReference type="Proteomes" id="UP000828390"/>
    </source>
</evidence>
<comment type="caution">
    <text evidence="1">The sequence shown here is derived from an EMBL/GenBank/DDBJ whole genome shotgun (WGS) entry which is preliminary data.</text>
</comment>
<gene>
    <name evidence="1" type="ORF">DPMN_170340</name>
</gene>
<dbReference type="AlphaFoldDB" id="A0A9D4DXN1"/>
<accession>A0A9D4DXN1</accession>
<protein>
    <submittedName>
        <fullName evidence="1">Uncharacterized protein</fullName>
    </submittedName>
</protein>
<reference evidence="1" key="2">
    <citation type="submission" date="2020-11" db="EMBL/GenBank/DDBJ databases">
        <authorList>
            <person name="McCartney M.A."/>
            <person name="Auch B."/>
            <person name="Kono T."/>
            <person name="Mallez S."/>
            <person name="Becker A."/>
            <person name="Gohl D.M."/>
            <person name="Silverstein K.A.T."/>
            <person name="Koren S."/>
            <person name="Bechman K.B."/>
            <person name="Herman A."/>
            <person name="Abrahante J.E."/>
            <person name="Garbe J."/>
        </authorList>
    </citation>
    <scope>NUCLEOTIDE SEQUENCE</scope>
    <source>
        <strain evidence="1">Duluth1</strain>
        <tissue evidence="1">Whole animal</tissue>
    </source>
</reference>
<dbReference type="Proteomes" id="UP000828390">
    <property type="component" value="Unassembled WGS sequence"/>
</dbReference>